<dbReference type="RefSeq" id="XP_022511719.1">
    <property type="nucleotide sequence ID" value="XM_022656007.1"/>
</dbReference>
<evidence type="ECO:0000256" key="3">
    <source>
        <dbReference type="ARBA" id="ARBA00023125"/>
    </source>
</evidence>
<dbReference type="Proteomes" id="UP000077002">
    <property type="component" value="Unassembled WGS sequence"/>
</dbReference>
<dbReference type="InterPro" id="IPR051089">
    <property type="entry name" value="prtT"/>
</dbReference>
<evidence type="ECO:0000313" key="9">
    <source>
        <dbReference type="Proteomes" id="UP000077002"/>
    </source>
</evidence>
<dbReference type="GO" id="GO:0000976">
    <property type="term" value="F:transcription cis-regulatory region binding"/>
    <property type="evidence" value="ECO:0007669"/>
    <property type="project" value="TreeGrafter"/>
</dbReference>
<dbReference type="Pfam" id="PF00172">
    <property type="entry name" value="Zn_clus"/>
    <property type="match status" value="1"/>
</dbReference>
<evidence type="ECO:0000256" key="6">
    <source>
        <dbReference type="SAM" id="MobiDB-lite"/>
    </source>
</evidence>
<keyword evidence="3" id="KW-0238">DNA-binding</keyword>
<keyword evidence="5" id="KW-0539">Nucleus</keyword>
<dbReference type="PANTHER" id="PTHR31845:SF17">
    <property type="entry name" value="ZN(II)2CYS6 TRANSCRIPTION FACTOR (EUROFUNG)"/>
    <property type="match status" value="1"/>
</dbReference>
<dbReference type="GeneID" id="34601205"/>
<dbReference type="CDD" id="cd12148">
    <property type="entry name" value="fungal_TF_MHR"/>
    <property type="match status" value="1"/>
</dbReference>
<dbReference type="PANTHER" id="PTHR31845">
    <property type="entry name" value="FINGER DOMAIN PROTEIN, PUTATIVE-RELATED"/>
    <property type="match status" value="1"/>
</dbReference>
<dbReference type="SUPFAM" id="SSF57701">
    <property type="entry name" value="Zn2/Cys6 DNA-binding domain"/>
    <property type="match status" value="1"/>
</dbReference>
<keyword evidence="2" id="KW-0805">Transcription regulation</keyword>
<proteinExistence type="predicted"/>
<dbReference type="PROSITE" id="PS50048">
    <property type="entry name" value="ZN2_CY6_FUNGAL_2"/>
    <property type="match status" value="1"/>
</dbReference>
<dbReference type="EMBL" id="LVKK01000040">
    <property type="protein sequence ID" value="OAG39767.1"/>
    <property type="molecule type" value="Genomic_DNA"/>
</dbReference>
<protein>
    <recommendedName>
        <fullName evidence="7">Zn(2)-C6 fungal-type domain-containing protein</fullName>
    </recommendedName>
</protein>
<sequence length="659" mass="73409">MATSPSDPGSSAVQALRESFGDRKPIDISRKITACVSCRKQKIKCHMGDGTPPCARCKKRGLSCVVNRSLQMLLESDVAWANLWTGAGAVSSRPIQCRPFTIKADPSRWKANIEEKLRMLEDSVRQLNQRSSDSQNAPSYVPQDSASSTIPTNQDATMATEQRQPTEPGWEVVMDLNRGPGVVPASCVSEVAEASPEVARQNMADTLDVIDQGIITLADAESFFQLYARRLDHFLYRILAEHDSLASVRRSSPLLTAAICAVGALHTPSNLYHACYQHFVNLASSKMFSKKNNHDDVRAFCIGAFWISDMSWTLVGAGKSALTAARLAGELNLHRCIPKAPHTKRACYLRTRLYYLVFVCDHHFSICYGRPPLTRDFTSITPPSQFLQSEFVTEDDSRLVSQVEIWTISTRVFDQFSLDPEAHLSDQLIPQLRRLSIALDTWRADWNERFHFNECVGNYPRKGVGLHYHFAKLFLCSHAFRRAPVAEGEHLQLDPDLEEFATSAVQSAISILQVIAADQEIQSYLDGLPAYFDTMIAFAFVFLLKITIRNPANLRVDKAGISETLDVLATVLNNITSSMHPRHLLTSIASSARKLLDRFSGQEAFPAQPQAAPGPLTAFDPDNQWLSPADAMFLENYDFLYSPSGDLNFDGDLGFSRHQ</sequence>
<name>A0A177F6E0_9EURO</name>
<comment type="subcellular location">
    <subcellularLocation>
        <location evidence="1">Nucleus</location>
    </subcellularLocation>
</comment>
<keyword evidence="9" id="KW-1185">Reference proteome</keyword>
<accession>A0A177F6E0</accession>
<dbReference type="InterPro" id="IPR036864">
    <property type="entry name" value="Zn2-C6_fun-type_DNA-bd_sf"/>
</dbReference>
<dbReference type="GO" id="GO:0005634">
    <property type="term" value="C:nucleus"/>
    <property type="evidence" value="ECO:0007669"/>
    <property type="project" value="UniProtKB-SubCell"/>
</dbReference>
<evidence type="ECO:0000256" key="5">
    <source>
        <dbReference type="ARBA" id="ARBA00023242"/>
    </source>
</evidence>
<feature type="compositionally biased region" description="Polar residues" evidence="6">
    <location>
        <begin position="125"/>
        <end position="165"/>
    </location>
</feature>
<dbReference type="CDD" id="cd00067">
    <property type="entry name" value="GAL4"/>
    <property type="match status" value="1"/>
</dbReference>
<dbReference type="GO" id="GO:0008270">
    <property type="term" value="F:zinc ion binding"/>
    <property type="evidence" value="ECO:0007669"/>
    <property type="project" value="InterPro"/>
</dbReference>
<evidence type="ECO:0000313" key="8">
    <source>
        <dbReference type="EMBL" id="OAG39767.1"/>
    </source>
</evidence>
<evidence type="ECO:0000259" key="7">
    <source>
        <dbReference type="PROSITE" id="PS50048"/>
    </source>
</evidence>
<gene>
    <name evidence="8" type="ORF">AYO21_06042</name>
</gene>
<feature type="domain" description="Zn(2)-C6 fungal-type" evidence="7">
    <location>
        <begin position="34"/>
        <end position="66"/>
    </location>
</feature>
<dbReference type="GO" id="GO:0000981">
    <property type="term" value="F:DNA-binding transcription factor activity, RNA polymerase II-specific"/>
    <property type="evidence" value="ECO:0007669"/>
    <property type="project" value="InterPro"/>
</dbReference>
<dbReference type="AlphaFoldDB" id="A0A177F6E0"/>
<dbReference type="OrthoDB" id="4060227at2759"/>
<comment type="caution">
    <text evidence="8">The sequence shown here is derived from an EMBL/GenBank/DDBJ whole genome shotgun (WGS) entry which is preliminary data.</text>
</comment>
<dbReference type="PROSITE" id="PS00463">
    <property type="entry name" value="ZN2_CY6_FUNGAL_1"/>
    <property type="match status" value="1"/>
</dbReference>
<evidence type="ECO:0000256" key="1">
    <source>
        <dbReference type="ARBA" id="ARBA00004123"/>
    </source>
</evidence>
<dbReference type="SMART" id="SM00066">
    <property type="entry name" value="GAL4"/>
    <property type="match status" value="1"/>
</dbReference>
<organism evidence="8 9">
    <name type="scientific">Fonsecaea monophora</name>
    <dbReference type="NCBI Taxonomy" id="254056"/>
    <lineage>
        <taxon>Eukaryota</taxon>
        <taxon>Fungi</taxon>
        <taxon>Dikarya</taxon>
        <taxon>Ascomycota</taxon>
        <taxon>Pezizomycotina</taxon>
        <taxon>Eurotiomycetes</taxon>
        <taxon>Chaetothyriomycetidae</taxon>
        <taxon>Chaetothyriales</taxon>
        <taxon>Herpotrichiellaceae</taxon>
        <taxon>Fonsecaea</taxon>
    </lineage>
</organism>
<dbReference type="InterPro" id="IPR001138">
    <property type="entry name" value="Zn2Cys6_DnaBD"/>
</dbReference>
<feature type="region of interest" description="Disordered" evidence="6">
    <location>
        <begin position="124"/>
        <end position="167"/>
    </location>
</feature>
<reference evidence="8 9" key="1">
    <citation type="submission" date="2016-03" db="EMBL/GenBank/DDBJ databases">
        <title>Draft genome sequence of the Fonsecaea monophora CBS 269.37.</title>
        <authorList>
            <person name="Bombassaro A."/>
            <person name="Vinicius W.A."/>
            <person name="De Hoog S."/>
            <person name="Sun J."/>
            <person name="Souza E.M."/>
            <person name="Raittz R.T."/>
            <person name="Costa F."/>
            <person name="Leao A.C."/>
            <person name="Tadra-Sfeir M.Z."/>
            <person name="Baura V."/>
            <person name="Balsanelli E."/>
            <person name="Pedrosa F.O."/>
            <person name="Moreno L.F."/>
            <person name="Steffens M.B."/>
            <person name="Xi L."/>
            <person name="Bocca A.L."/>
            <person name="Felipe M.S."/>
            <person name="Teixeira M."/>
            <person name="Telles Filho F.Q."/>
            <person name="Azevedo C.M."/>
            <person name="Gomes R."/>
            <person name="Vicente V.A."/>
        </authorList>
    </citation>
    <scope>NUCLEOTIDE SEQUENCE [LARGE SCALE GENOMIC DNA]</scope>
    <source>
        <strain evidence="8 9">CBS 269.37</strain>
    </source>
</reference>
<evidence type="ECO:0000256" key="2">
    <source>
        <dbReference type="ARBA" id="ARBA00023015"/>
    </source>
</evidence>
<evidence type="ECO:0000256" key="4">
    <source>
        <dbReference type="ARBA" id="ARBA00023163"/>
    </source>
</evidence>
<dbReference type="Gene3D" id="4.10.240.10">
    <property type="entry name" value="Zn(2)-C6 fungal-type DNA-binding domain"/>
    <property type="match status" value="1"/>
</dbReference>
<keyword evidence="4" id="KW-0804">Transcription</keyword>